<comment type="subcellular location">
    <subcellularLocation>
        <location evidence="1">Membrane</location>
        <topology evidence="1">Multi-pass membrane protein</topology>
    </subcellularLocation>
</comment>
<feature type="transmembrane region" description="Helical" evidence="6">
    <location>
        <begin position="729"/>
        <end position="747"/>
    </location>
</feature>
<protein>
    <recommendedName>
        <fullName evidence="7">Major facilitator superfamily (MFS) profile domain-containing protein</fullName>
    </recommendedName>
</protein>
<dbReference type="STRING" id="321146.A0A139HS23"/>
<dbReference type="CDD" id="cd17316">
    <property type="entry name" value="MFS_SV2_like"/>
    <property type="match status" value="1"/>
</dbReference>
<dbReference type="GO" id="GO:0015031">
    <property type="term" value="P:protein transport"/>
    <property type="evidence" value="ECO:0007669"/>
    <property type="project" value="InterPro"/>
</dbReference>
<dbReference type="PANTHER" id="PTHR23508:SF10">
    <property type="entry name" value="CARBOXYLIC ACID TRANSPORTER PROTEIN HOMOLOG"/>
    <property type="match status" value="1"/>
</dbReference>
<feature type="transmembrane region" description="Helical" evidence="6">
    <location>
        <begin position="237"/>
        <end position="255"/>
    </location>
</feature>
<feature type="transmembrane region" description="Helical" evidence="6">
    <location>
        <begin position="145"/>
        <end position="163"/>
    </location>
</feature>
<feature type="domain" description="Major facilitator superfamily (MFS) profile" evidence="7">
    <location>
        <begin position="80"/>
        <end position="486"/>
    </location>
</feature>
<evidence type="ECO:0000256" key="2">
    <source>
        <dbReference type="ARBA" id="ARBA00022692"/>
    </source>
</evidence>
<evidence type="ECO:0000256" key="5">
    <source>
        <dbReference type="SAM" id="MobiDB-lite"/>
    </source>
</evidence>
<dbReference type="GO" id="GO:0035879">
    <property type="term" value="P:plasma membrane lactate transport"/>
    <property type="evidence" value="ECO:0007669"/>
    <property type="project" value="TreeGrafter"/>
</dbReference>
<dbReference type="PANTHER" id="PTHR23508">
    <property type="entry name" value="CARBOXYLIC ACID TRANSPORTER PROTEIN HOMOLOG"/>
    <property type="match status" value="1"/>
</dbReference>
<dbReference type="PROSITE" id="PS50850">
    <property type="entry name" value="MFS"/>
    <property type="match status" value="1"/>
</dbReference>
<evidence type="ECO:0000313" key="9">
    <source>
        <dbReference type="Proteomes" id="UP000070133"/>
    </source>
</evidence>
<dbReference type="InterPro" id="IPR011553">
    <property type="entry name" value="Sec62_asco"/>
</dbReference>
<dbReference type="OrthoDB" id="5296287at2759"/>
<dbReference type="GO" id="GO:0005789">
    <property type="term" value="C:endoplasmic reticulum membrane"/>
    <property type="evidence" value="ECO:0007669"/>
    <property type="project" value="InterPro"/>
</dbReference>
<feature type="transmembrane region" description="Helical" evidence="6">
    <location>
        <begin position="290"/>
        <end position="308"/>
    </location>
</feature>
<keyword evidence="4 6" id="KW-0472">Membrane</keyword>
<reference evidence="8 9" key="1">
    <citation type="submission" date="2015-07" db="EMBL/GenBank/DDBJ databases">
        <title>Comparative genomics of the Sigatoka disease complex on banana suggests a link between parallel evolutionary changes in Pseudocercospora fijiensis and Pseudocercospora eumusae and increased virulence on the banana host.</title>
        <authorList>
            <person name="Chang T.-C."/>
            <person name="Salvucci A."/>
            <person name="Crous P.W."/>
            <person name="Stergiopoulos I."/>
        </authorList>
    </citation>
    <scope>NUCLEOTIDE SEQUENCE [LARGE SCALE GENOMIC DNA]</scope>
    <source>
        <strain evidence="8 9">CBS 114824</strain>
    </source>
</reference>
<dbReference type="InterPro" id="IPR005828">
    <property type="entry name" value="MFS_sugar_transport-like"/>
</dbReference>
<dbReference type="Pfam" id="PF03839">
    <property type="entry name" value="Sec62"/>
    <property type="match status" value="1"/>
</dbReference>
<keyword evidence="9" id="KW-1185">Reference proteome</keyword>
<evidence type="ECO:0000259" key="7">
    <source>
        <dbReference type="PROSITE" id="PS50850"/>
    </source>
</evidence>
<dbReference type="Gene3D" id="1.20.1250.20">
    <property type="entry name" value="MFS general substrate transporter like domains"/>
    <property type="match status" value="2"/>
</dbReference>
<feature type="transmembrane region" description="Helical" evidence="6">
    <location>
        <begin position="459"/>
        <end position="481"/>
    </location>
</feature>
<name>A0A139HS23_9PEZI</name>
<feature type="transmembrane region" description="Helical" evidence="6">
    <location>
        <begin position="78"/>
        <end position="96"/>
    </location>
</feature>
<sequence length="898" mass="101171">MRHTLRSLADTKQLTQEQEANMSDVKYGQHAYLPNTGETTEKMSVGQYLRTRFSTLKPPMTKLDNPITLLGSLNRKQWLFFACAFIAWTWDAFDFFTVSLTVSDLATQFDKTKKDITWGITLVLMFRSVGAVTFGLASDRYGRKWPFVVNNLLFIALELGTGFCNTYEQFLAVRALFGIAMGGLYGNVAAMALEDCPEKARGIISGMLQQGYAFGYLLATVFARALVNTTPHKWRPLYWFGGAVPVLIIIFRLFLGENDAYNERKRIRESGEGVGKTFVKEGKVALKRHWMLLIYMVLLMAGFNFMSHGSQDLYPTMLQNQRNFSANAITVTQVVANLGAIAGGTTIGYLSQSFGRRFSIIFICIIGGALLYPYSFVANERLIAAAFFEQFCVQGAWGIIPIHLMEMSPGSLRAFVVGTSYQLGNLASSASSTIEATIGERFPLPDKIEKNGKHVSRYAYGKVICIFMGCVYAYVILLTFLGPEYRGRSMLARTDEDLAEATDNEKRKSNMSAPEQGPPPGGMPQMQFPPGQQPSPEQIQQMQRQLAAEAQKAGLTVPQYVERMKAQMMEQQRRMQEQQAQGAQPGQQVPIQPGPPKPEAIAVANFLMSQDLKMRTCVFQEQRKDMFKVKRAIRALQSDAYTKARKKNSLLPEVKDRVTAENTFKLLPMSLLALRVSKVDENHGHEGHNHAKKKRVKGLWTVKVEQQQEAADDMYYAWLYQGSQWKRQLQAGGALAAILLVVFFPVWPVKLRIGVWYVSMAMLGVLALFFAMAIFRLILFLITFFTVPPGLWLYPNLFEDVGFFDSFKPVWAWHESEKEVKKRKKDERIAKKERRAARERGELPPSKESKKNKAKQDEPMPVSQPVISAPAATGVEAAPSENLQHRNMNARVEEVEDE</sequence>
<dbReference type="GO" id="GO:0005886">
    <property type="term" value="C:plasma membrane"/>
    <property type="evidence" value="ECO:0007669"/>
    <property type="project" value="TreeGrafter"/>
</dbReference>
<organism evidence="8 9">
    <name type="scientific">Pseudocercospora eumusae</name>
    <dbReference type="NCBI Taxonomy" id="321146"/>
    <lineage>
        <taxon>Eukaryota</taxon>
        <taxon>Fungi</taxon>
        <taxon>Dikarya</taxon>
        <taxon>Ascomycota</taxon>
        <taxon>Pezizomycotina</taxon>
        <taxon>Dothideomycetes</taxon>
        <taxon>Dothideomycetidae</taxon>
        <taxon>Mycosphaerellales</taxon>
        <taxon>Mycosphaerellaceae</taxon>
        <taxon>Pseudocercospora</taxon>
    </lineage>
</organism>
<feature type="compositionally biased region" description="Low complexity" evidence="5">
    <location>
        <begin position="523"/>
        <end position="545"/>
    </location>
</feature>
<dbReference type="NCBIfam" id="TIGR00869">
    <property type="entry name" value="sec62"/>
    <property type="match status" value="1"/>
</dbReference>
<comment type="caution">
    <text evidence="8">The sequence shown here is derived from an EMBL/GenBank/DDBJ whole genome shotgun (WGS) entry which is preliminary data.</text>
</comment>
<feature type="transmembrane region" description="Helical" evidence="6">
    <location>
        <begin position="753"/>
        <end position="770"/>
    </location>
</feature>
<dbReference type="SUPFAM" id="SSF103473">
    <property type="entry name" value="MFS general substrate transporter"/>
    <property type="match status" value="1"/>
</dbReference>
<accession>A0A139HS23</accession>
<dbReference type="AlphaFoldDB" id="A0A139HS23"/>
<feature type="transmembrane region" description="Helical" evidence="6">
    <location>
        <begin position="116"/>
        <end position="138"/>
    </location>
</feature>
<evidence type="ECO:0000256" key="4">
    <source>
        <dbReference type="ARBA" id="ARBA00023136"/>
    </source>
</evidence>
<evidence type="ECO:0000256" key="3">
    <source>
        <dbReference type="ARBA" id="ARBA00022989"/>
    </source>
</evidence>
<dbReference type="GO" id="GO:0015355">
    <property type="term" value="F:secondary active monocarboxylate transmembrane transporter activity"/>
    <property type="evidence" value="ECO:0007669"/>
    <property type="project" value="TreeGrafter"/>
</dbReference>
<feature type="transmembrane region" description="Helical" evidence="6">
    <location>
        <begin position="358"/>
        <end position="377"/>
    </location>
</feature>
<feature type="region of interest" description="Disordered" evidence="5">
    <location>
        <begin position="500"/>
        <end position="548"/>
    </location>
</feature>
<evidence type="ECO:0000256" key="1">
    <source>
        <dbReference type="ARBA" id="ARBA00004141"/>
    </source>
</evidence>
<dbReference type="InterPro" id="IPR004728">
    <property type="entry name" value="Sec62"/>
</dbReference>
<keyword evidence="3 6" id="KW-1133">Transmembrane helix</keyword>
<dbReference type="Proteomes" id="UP000070133">
    <property type="component" value="Unassembled WGS sequence"/>
</dbReference>
<feature type="transmembrane region" description="Helical" evidence="6">
    <location>
        <begin position="328"/>
        <end position="351"/>
    </location>
</feature>
<feature type="compositionally biased region" description="Low complexity" evidence="5">
    <location>
        <begin position="577"/>
        <end position="591"/>
    </location>
</feature>
<keyword evidence="2 6" id="KW-0812">Transmembrane</keyword>
<evidence type="ECO:0000313" key="8">
    <source>
        <dbReference type="EMBL" id="KXT05285.1"/>
    </source>
</evidence>
<feature type="region of interest" description="Disordered" evidence="5">
    <location>
        <begin position="823"/>
        <end position="898"/>
    </location>
</feature>
<feature type="transmembrane region" description="Helical" evidence="6">
    <location>
        <begin position="175"/>
        <end position="193"/>
    </location>
</feature>
<feature type="region of interest" description="Disordered" evidence="5">
    <location>
        <begin position="568"/>
        <end position="598"/>
    </location>
</feature>
<feature type="compositionally biased region" description="Basic and acidic residues" evidence="5">
    <location>
        <begin position="823"/>
        <end position="858"/>
    </location>
</feature>
<dbReference type="FunFam" id="1.20.1250.20:FF:000276">
    <property type="entry name" value="Sugar transporter family protein"/>
    <property type="match status" value="1"/>
</dbReference>
<dbReference type="Pfam" id="PF00083">
    <property type="entry name" value="Sugar_tr"/>
    <property type="match status" value="1"/>
</dbReference>
<dbReference type="InterPro" id="IPR020846">
    <property type="entry name" value="MFS_dom"/>
</dbReference>
<dbReference type="EMBL" id="LFZN01000013">
    <property type="protein sequence ID" value="KXT05285.1"/>
    <property type="molecule type" value="Genomic_DNA"/>
</dbReference>
<gene>
    <name evidence="8" type="ORF">AC578_10988</name>
</gene>
<proteinExistence type="predicted"/>
<dbReference type="InterPro" id="IPR036259">
    <property type="entry name" value="MFS_trans_sf"/>
</dbReference>
<evidence type="ECO:0000256" key="6">
    <source>
        <dbReference type="SAM" id="Phobius"/>
    </source>
</evidence>
<dbReference type="FunFam" id="1.20.1250.20:FF:000190">
    <property type="entry name" value="Sugar transporter family protein"/>
    <property type="match status" value="1"/>
</dbReference>